<gene>
    <name evidence="1" type="ORF">ALC53_13606</name>
</gene>
<evidence type="ECO:0000313" key="1">
    <source>
        <dbReference type="EMBL" id="KYM76121.1"/>
    </source>
</evidence>
<dbReference type="EMBL" id="KQ976736">
    <property type="protein sequence ID" value="KYM76121.1"/>
    <property type="molecule type" value="Genomic_DNA"/>
</dbReference>
<accession>A0A195AVB1</accession>
<dbReference type="AlphaFoldDB" id="A0A195AVB1"/>
<proteinExistence type="predicted"/>
<reference evidence="1 2" key="1">
    <citation type="submission" date="2015-09" db="EMBL/GenBank/DDBJ databases">
        <title>Atta colombica WGS genome.</title>
        <authorList>
            <person name="Nygaard S."/>
            <person name="Hu H."/>
            <person name="Boomsma J."/>
            <person name="Zhang G."/>
        </authorList>
    </citation>
    <scope>NUCLEOTIDE SEQUENCE [LARGE SCALE GENOMIC DNA]</scope>
    <source>
        <strain evidence="1">Treedump-2</strain>
        <tissue evidence="1">Whole body</tissue>
    </source>
</reference>
<organism evidence="1 2">
    <name type="scientific">Atta colombica</name>
    <dbReference type="NCBI Taxonomy" id="520822"/>
    <lineage>
        <taxon>Eukaryota</taxon>
        <taxon>Metazoa</taxon>
        <taxon>Ecdysozoa</taxon>
        <taxon>Arthropoda</taxon>
        <taxon>Hexapoda</taxon>
        <taxon>Insecta</taxon>
        <taxon>Pterygota</taxon>
        <taxon>Neoptera</taxon>
        <taxon>Endopterygota</taxon>
        <taxon>Hymenoptera</taxon>
        <taxon>Apocrita</taxon>
        <taxon>Aculeata</taxon>
        <taxon>Formicoidea</taxon>
        <taxon>Formicidae</taxon>
        <taxon>Myrmicinae</taxon>
        <taxon>Atta</taxon>
    </lineage>
</organism>
<dbReference type="Proteomes" id="UP000078540">
    <property type="component" value="Unassembled WGS sequence"/>
</dbReference>
<sequence>MRLVLEGRILPSATGTTGAVRILDELCNTWASNHAGLMHGSESILYDGAAQLGYQAGWVLFVSSRGGTRFVMNFRRWSQIDQLSKIRIIIK</sequence>
<name>A0A195AVB1_9HYME</name>
<evidence type="ECO:0000313" key="2">
    <source>
        <dbReference type="Proteomes" id="UP000078540"/>
    </source>
</evidence>
<keyword evidence="2" id="KW-1185">Reference proteome</keyword>
<protein>
    <submittedName>
        <fullName evidence="1">Uncharacterized protein</fullName>
    </submittedName>
</protein>